<protein>
    <recommendedName>
        <fullName evidence="1">Histone deacetylase domain-containing protein</fullName>
    </recommendedName>
</protein>
<dbReference type="Pfam" id="PF00850">
    <property type="entry name" value="Hist_deacetyl"/>
    <property type="match status" value="1"/>
</dbReference>
<reference evidence="2" key="1">
    <citation type="submission" date="2023-07" db="EMBL/GenBank/DDBJ databases">
        <title>Marinobacter sp. chi1 genome sequencing and assembly.</title>
        <authorList>
            <person name="Park S."/>
        </authorList>
    </citation>
    <scope>NUCLEOTIDE SEQUENCE</scope>
    <source>
        <strain evidence="2">Chi1</strain>
    </source>
</reference>
<dbReference type="Gene3D" id="3.40.800.20">
    <property type="entry name" value="Histone deacetylase domain"/>
    <property type="match status" value="1"/>
</dbReference>
<keyword evidence="3" id="KW-1185">Reference proteome</keyword>
<evidence type="ECO:0000313" key="2">
    <source>
        <dbReference type="EMBL" id="MDO3720751.1"/>
    </source>
</evidence>
<name>A0ABT8VXM5_9GAMM</name>
<comment type="caution">
    <text evidence="2">The sequence shown here is derived from an EMBL/GenBank/DDBJ whole genome shotgun (WGS) entry which is preliminary data.</text>
</comment>
<dbReference type="SUPFAM" id="SSF52768">
    <property type="entry name" value="Arginase/deacetylase"/>
    <property type="match status" value="1"/>
</dbReference>
<evidence type="ECO:0000259" key="1">
    <source>
        <dbReference type="Pfam" id="PF00850"/>
    </source>
</evidence>
<accession>A0ABT8VXM5</accession>
<dbReference type="Proteomes" id="UP001168640">
    <property type="component" value="Unassembled WGS sequence"/>
</dbReference>
<proteinExistence type="predicted"/>
<dbReference type="EMBL" id="JAUMIS010000001">
    <property type="protein sequence ID" value="MDO3720751.1"/>
    <property type="molecule type" value="Genomic_DNA"/>
</dbReference>
<gene>
    <name evidence="2" type="ORF">QVZ43_03385</name>
</gene>
<organism evidence="2 3">
    <name type="scientific">Marinobacter suaedae</name>
    <dbReference type="NCBI Taxonomy" id="3057675"/>
    <lineage>
        <taxon>Bacteria</taxon>
        <taxon>Pseudomonadati</taxon>
        <taxon>Pseudomonadota</taxon>
        <taxon>Gammaproteobacteria</taxon>
        <taxon>Pseudomonadales</taxon>
        <taxon>Marinobacteraceae</taxon>
        <taxon>Marinobacter</taxon>
    </lineage>
</organism>
<dbReference type="InterPro" id="IPR037138">
    <property type="entry name" value="His_deacetylse_dom_sf"/>
</dbReference>
<sequence length="151" mass="16254">MISQQYPGSNLETYTHPERLTAIVDRLMLEPVKGVRWMLPTAVTTDQLTPVHDTDYVAHIESLKGASCWLSKDTTAVSPGSVEAAGLAAGAMLDKIPVAIKEFQRKEALAPRAKQIAITSKNNTTDSAMTSPNVAHDLHTLGVATHIHGDV</sequence>
<feature type="domain" description="Histone deacetylase" evidence="1">
    <location>
        <begin position="15"/>
        <end position="102"/>
    </location>
</feature>
<dbReference type="InterPro" id="IPR023801">
    <property type="entry name" value="His_deacetylse_dom"/>
</dbReference>
<dbReference type="InterPro" id="IPR023696">
    <property type="entry name" value="Ureohydrolase_dom_sf"/>
</dbReference>
<evidence type="ECO:0000313" key="3">
    <source>
        <dbReference type="Proteomes" id="UP001168640"/>
    </source>
</evidence>
<dbReference type="RefSeq" id="WP_302908870.1">
    <property type="nucleotide sequence ID" value="NZ_JAUMIS010000001.1"/>
</dbReference>